<dbReference type="PANTHER" id="PTHR43477:SF1">
    <property type="entry name" value="DIHYDROANTICAPSIN 7-DEHYDROGENASE"/>
    <property type="match status" value="1"/>
</dbReference>
<feature type="domain" description="Ketoreductase" evidence="4">
    <location>
        <begin position="22"/>
        <end position="195"/>
    </location>
</feature>
<dbReference type="PANTHER" id="PTHR43477">
    <property type="entry name" value="DIHYDROANTICAPSIN 7-DEHYDROGENASE"/>
    <property type="match status" value="1"/>
</dbReference>
<comment type="similarity">
    <text evidence="1">Belongs to the short-chain dehydrogenases/reductases (SDR) family.</text>
</comment>
<evidence type="ECO:0000256" key="1">
    <source>
        <dbReference type="ARBA" id="ARBA00006484"/>
    </source>
</evidence>
<dbReference type="InterPro" id="IPR002347">
    <property type="entry name" value="SDR_fam"/>
</dbReference>
<evidence type="ECO:0000313" key="5">
    <source>
        <dbReference type="EMBL" id="OAP53739.1"/>
    </source>
</evidence>
<keyword evidence="6" id="KW-1185">Reference proteome</keyword>
<dbReference type="STRING" id="1367422.A0A178Z1Q8"/>
<keyword evidence="2" id="KW-0521">NADP</keyword>
<dbReference type="SUPFAM" id="SSF51735">
    <property type="entry name" value="NAD(P)-binding Rossmann-fold domains"/>
    <property type="match status" value="1"/>
</dbReference>
<dbReference type="CDD" id="cd05233">
    <property type="entry name" value="SDR_c"/>
    <property type="match status" value="1"/>
</dbReference>
<keyword evidence="3" id="KW-0560">Oxidoreductase</keyword>
<dbReference type="FunFam" id="3.40.50.720:FF:000084">
    <property type="entry name" value="Short-chain dehydrogenase reductase"/>
    <property type="match status" value="1"/>
</dbReference>
<gene>
    <name evidence="5" type="ORF">AYL99_12077</name>
</gene>
<comment type="caution">
    <text evidence="5">The sequence shown here is derived from an EMBL/GenBank/DDBJ whole genome shotgun (WGS) entry which is preliminary data.</text>
</comment>
<name>A0A178Z1Q8_9EURO</name>
<reference evidence="5 6" key="1">
    <citation type="submission" date="2016-04" db="EMBL/GenBank/DDBJ databases">
        <title>Draft genome of Fonsecaea erecta CBS 125763.</title>
        <authorList>
            <person name="Weiss V.A."/>
            <person name="Vicente V.A."/>
            <person name="Raittz R.T."/>
            <person name="Moreno L.F."/>
            <person name="De Souza E.M."/>
            <person name="Pedrosa F.O."/>
            <person name="Steffens M.B."/>
            <person name="Faoro H."/>
            <person name="Tadra-Sfeir M.Z."/>
            <person name="Najafzadeh M.J."/>
            <person name="Felipe M.S."/>
            <person name="Teixeira M."/>
            <person name="Sun J."/>
            <person name="Xi L."/>
            <person name="Gomes R."/>
            <person name="De Azevedo C.M."/>
            <person name="Salgado C.G."/>
            <person name="Da Silva M.B."/>
            <person name="Nascimento M.F."/>
            <person name="Queiroz-Telles F."/>
            <person name="Attili D.S."/>
            <person name="Gorbushina A."/>
        </authorList>
    </citation>
    <scope>NUCLEOTIDE SEQUENCE [LARGE SCALE GENOMIC DNA]</scope>
    <source>
        <strain evidence="5 6">CBS 125763</strain>
    </source>
</reference>
<dbReference type="RefSeq" id="XP_018687106.1">
    <property type="nucleotide sequence ID" value="XM_018843559.1"/>
</dbReference>
<dbReference type="GO" id="GO:0016491">
    <property type="term" value="F:oxidoreductase activity"/>
    <property type="evidence" value="ECO:0007669"/>
    <property type="project" value="UniProtKB-KW"/>
</dbReference>
<dbReference type="OrthoDB" id="47007at2759"/>
<dbReference type="Gene3D" id="3.40.50.720">
    <property type="entry name" value="NAD(P)-binding Rossmann-like Domain"/>
    <property type="match status" value="1"/>
</dbReference>
<evidence type="ECO:0000313" key="6">
    <source>
        <dbReference type="Proteomes" id="UP000078343"/>
    </source>
</evidence>
<dbReference type="PRINTS" id="PR00081">
    <property type="entry name" value="GDHRDH"/>
</dbReference>
<dbReference type="PROSITE" id="PS00061">
    <property type="entry name" value="ADH_SHORT"/>
    <property type="match status" value="1"/>
</dbReference>
<dbReference type="InterPro" id="IPR051122">
    <property type="entry name" value="SDR_DHRS6-like"/>
</dbReference>
<dbReference type="InterPro" id="IPR020904">
    <property type="entry name" value="Sc_DH/Rdtase_CS"/>
</dbReference>
<accession>A0A178Z1Q8</accession>
<dbReference type="EMBL" id="LVYI01000030">
    <property type="protein sequence ID" value="OAP53739.1"/>
    <property type="molecule type" value="Genomic_DNA"/>
</dbReference>
<evidence type="ECO:0000259" key="4">
    <source>
        <dbReference type="SMART" id="SM00822"/>
    </source>
</evidence>
<protein>
    <recommendedName>
        <fullName evidence="4">Ketoreductase domain-containing protein</fullName>
    </recommendedName>
</protein>
<dbReference type="InterPro" id="IPR057326">
    <property type="entry name" value="KR_dom"/>
</dbReference>
<dbReference type="InterPro" id="IPR036291">
    <property type="entry name" value="NAD(P)-bd_dom_sf"/>
</dbReference>
<proteinExistence type="inferred from homology"/>
<dbReference type="Proteomes" id="UP000078343">
    <property type="component" value="Unassembled WGS sequence"/>
</dbReference>
<dbReference type="PRINTS" id="PR00080">
    <property type="entry name" value="SDRFAMILY"/>
</dbReference>
<dbReference type="Pfam" id="PF13561">
    <property type="entry name" value="adh_short_C2"/>
    <property type="match status" value="1"/>
</dbReference>
<organism evidence="5 6">
    <name type="scientific">Fonsecaea erecta</name>
    <dbReference type="NCBI Taxonomy" id="1367422"/>
    <lineage>
        <taxon>Eukaryota</taxon>
        <taxon>Fungi</taxon>
        <taxon>Dikarya</taxon>
        <taxon>Ascomycota</taxon>
        <taxon>Pezizomycotina</taxon>
        <taxon>Eurotiomycetes</taxon>
        <taxon>Chaetothyriomycetidae</taxon>
        <taxon>Chaetothyriales</taxon>
        <taxon>Herpotrichiellaceae</taxon>
        <taxon>Fonsecaea</taxon>
    </lineage>
</organism>
<dbReference type="GeneID" id="30016243"/>
<sequence>MTSSLRDSSAPTRAGLLKFSGQVAIVTGAASGIGKSVADLFATQGALVILVDTDHQGLREVETHLSSHGARVSVRACDLTQEDQVHKLVHGIVQQYDKITILAHLAGIYPARPLLETTAAEYRRIFQVNMDSCFFLTQAVLPHMQKAGYGRIINTSSQTIVKPEPGLSAYTASKGAVAAFTRATAVEAGPGITANFVAPTMIATERTTAVPEMQPWLSKVVDLQVVKRNGTPEDVAHAFMYLASPEAEFITGQMLNVGGGAVFL</sequence>
<evidence type="ECO:0000256" key="3">
    <source>
        <dbReference type="ARBA" id="ARBA00023002"/>
    </source>
</evidence>
<dbReference type="SMART" id="SM00822">
    <property type="entry name" value="PKS_KR"/>
    <property type="match status" value="1"/>
</dbReference>
<evidence type="ECO:0000256" key="2">
    <source>
        <dbReference type="ARBA" id="ARBA00022857"/>
    </source>
</evidence>
<dbReference type="AlphaFoldDB" id="A0A178Z1Q8"/>